<name>A0A6H9WLX7_9MICO</name>
<evidence type="ECO:0000313" key="2">
    <source>
        <dbReference type="Proteomes" id="UP000431744"/>
    </source>
</evidence>
<reference evidence="1 2" key="1">
    <citation type="submission" date="2019-09" db="EMBL/GenBank/DDBJ databases">
        <title>Phylogeny of genus Pseudoclavibacter and closely related genus.</title>
        <authorList>
            <person name="Li Y."/>
        </authorList>
    </citation>
    <scope>NUCLEOTIDE SEQUENCE [LARGE SCALE GENOMIC DNA]</scope>
    <source>
        <strain evidence="1 2">EGI 60007</strain>
    </source>
</reference>
<dbReference type="AlphaFoldDB" id="A0A6H9WLX7"/>
<accession>A0A6H9WLX7</accession>
<keyword evidence="2" id="KW-1185">Reference proteome</keyword>
<sequence length="333" mass="37212">MTMTITRGAIRQEALEHIESYVDPGPQRDRLKGLAADLTPYGQQLEQTLADARTKLDSAFYGAASIDEVFNAARDLQAAQADAAIWSELRSRVTNERVSARDRRSSFEPEDTTPGLTYLDQQLQALTAHVHDLDATLGTVTSADAALRAGGQQATAWLDLDEALAVYDEIRQAQHDIIGMTTGLPDSFAGREGAYFLYGHMRDPLAHEGEVTARYRRLPTRNIARHRSVEPYFDWLEVGPIASAWKRAPRDTWPTGDRHAYLRWLARENQAWVPTIEQTEQLADLINRMTSNNVHDALDAHDEYFAGRGLPQPVDTDSIRAELPPVARKAALR</sequence>
<proteinExistence type="predicted"/>
<organism evidence="1 2">
    <name type="scientific">Pseudoclavibacter endophyticus</name>
    <dbReference type="NCBI Taxonomy" id="1778590"/>
    <lineage>
        <taxon>Bacteria</taxon>
        <taxon>Bacillati</taxon>
        <taxon>Actinomycetota</taxon>
        <taxon>Actinomycetes</taxon>
        <taxon>Micrococcales</taxon>
        <taxon>Microbacteriaceae</taxon>
        <taxon>Pseudoclavibacter</taxon>
    </lineage>
</organism>
<protein>
    <submittedName>
        <fullName evidence="1">Uncharacterized protein</fullName>
    </submittedName>
</protein>
<gene>
    <name evidence="1" type="ORF">F8O04_06300</name>
</gene>
<dbReference type="Proteomes" id="UP000431744">
    <property type="component" value="Unassembled WGS sequence"/>
</dbReference>
<dbReference type="EMBL" id="WBJY01000001">
    <property type="protein sequence ID" value="KAB1649836.1"/>
    <property type="molecule type" value="Genomic_DNA"/>
</dbReference>
<dbReference type="OrthoDB" id="3671213at2"/>
<dbReference type="RefSeq" id="WP_158028421.1">
    <property type="nucleotide sequence ID" value="NZ_BMHG01000001.1"/>
</dbReference>
<comment type="caution">
    <text evidence="1">The sequence shown here is derived from an EMBL/GenBank/DDBJ whole genome shotgun (WGS) entry which is preliminary data.</text>
</comment>
<evidence type="ECO:0000313" key="1">
    <source>
        <dbReference type="EMBL" id="KAB1649836.1"/>
    </source>
</evidence>